<dbReference type="InterPro" id="IPR036864">
    <property type="entry name" value="Zn2-C6_fun-type_DNA-bd_sf"/>
</dbReference>
<dbReference type="PANTHER" id="PTHR47338">
    <property type="entry name" value="ZN(II)2CYS6 TRANSCRIPTION FACTOR (EUROFUNG)-RELATED"/>
    <property type="match status" value="1"/>
</dbReference>
<dbReference type="PROSITE" id="PS00463">
    <property type="entry name" value="ZN2_CY6_FUNGAL_1"/>
    <property type="match status" value="1"/>
</dbReference>
<evidence type="ECO:0000256" key="5">
    <source>
        <dbReference type="ARBA" id="ARBA00023242"/>
    </source>
</evidence>
<evidence type="ECO:0000256" key="6">
    <source>
        <dbReference type="SAM" id="MobiDB-lite"/>
    </source>
</evidence>
<dbReference type="GO" id="GO:0008270">
    <property type="term" value="F:zinc ion binding"/>
    <property type="evidence" value="ECO:0007669"/>
    <property type="project" value="InterPro"/>
</dbReference>
<feature type="domain" description="Zn(2)-C6 fungal-type" evidence="7">
    <location>
        <begin position="277"/>
        <end position="305"/>
    </location>
</feature>
<name>A0A6A6I651_9PLEO</name>
<feature type="compositionally biased region" description="Low complexity" evidence="6">
    <location>
        <begin position="315"/>
        <end position="327"/>
    </location>
</feature>
<feature type="compositionally biased region" description="Polar residues" evidence="6">
    <location>
        <begin position="392"/>
        <end position="401"/>
    </location>
</feature>
<dbReference type="GO" id="GO:0003677">
    <property type="term" value="F:DNA binding"/>
    <property type="evidence" value="ECO:0007669"/>
    <property type="project" value="InterPro"/>
</dbReference>
<dbReference type="InterPro" id="IPR007219">
    <property type="entry name" value="XnlR_reg_dom"/>
</dbReference>
<proteinExistence type="predicted"/>
<gene>
    <name evidence="8" type="ORF">BU26DRAFT_431571</name>
</gene>
<evidence type="ECO:0000256" key="1">
    <source>
        <dbReference type="ARBA" id="ARBA00004123"/>
    </source>
</evidence>
<dbReference type="RefSeq" id="XP_033681028.1">
    <property type="nucleotide sequence ID" value="XM_033823935.1"/>
</dbReference>
<dbReference type="Proteomes" id="UP000800094">
    <property type="component" value="Unassembled WGS sequence"/>
</dbReference>
<keyword evidence="5" id="KW-0539">Nucleus</keyword>
<reference evidence="8" key="1">
    <citation type="journal article" date="2020" name="Stud. Mycol.">
        <title>101 Dothideomycetes genomes: a test case for predicting lifestyles and emergence of pathogens.</title>
        <authorList>
            <person name="Haridas S."/>
            <person name="Albert R."/>
            <person name="Binder M."/>
            <person name="Bloem J."/>
            <person name="Labutti K."/>
            <person name="Salamov A."/>
            <person name="Andreopoulos B."/>
            <person name="Baker S."/>
            <person name="Barry K."/>
            <person name="Bills G."/>
            <person name="Bluhm B."/>
            <person name="Cannon C."/>
            <person name="Castanera R."/>
            <person name="Culley D."/>
            <person name="Daum C."/>
            <person name="Ezra D."/>
            <person name="Gonzalez J."/>
            <person name="Henrissat B."/>
            <person name="Kuo A."/>
            <person name="Liang C."/>
            <person name="Lipzen A."/>
            <person name="Lutzoni F."/>
            <person name="Magnuson J."/>
            <person name="Mondo S."/>
            <person name="Nolan M."/>
            <person name="Ohm R."/>
            <person name="Pangilinan J."/>
            <person name="Park H.-J."/>
            <person name="Ramirez L."/>
            <person name="Alfaro M."/>
            <person name="Sun H."/>
            <person name="Tritt A."/>
            <person name="Yoshinaga Y."/>
            <person name="Zwiers L.-H."/>
            <person name="Turgeon B."/>
            <person name="Goodwin S."/>
            <person name="Spatafora J."/>
            <person name="Crous P."/>
            <person name="Grigoriev I."/>
        </authorList>
    </citation>
    <scope>NUCLEOTIDE SEQUENCE</scope>
    <source>
        <strain evidence="8">CBS 122368</strain>
    </source>
</reference>
<dbReference type="InterPro" id="IPR050815">
    <property type="entry name" value="TF_fung"/>
</dbReference>
<evidence type="ECO:0000259" key="7">
    <source>
        <dbReference type="PROSITE" id="PS50048"/>
    </source>
</evidence>
<dbReference type="SMART" id="SM00066">
    <property type="entry name" value="GAL4"/>
    <property type="match status" value="1"/>
</dbReference>
<keyword evidence="4" id="KW-0804">Transcription</keyword>
<evidence type="ECO:0000256" key="2">
    <source>
        <dbReference type="ARBA" id="ARBA00022723"/>
    </source>
</evidence>
<keyword evidence="9" id="KW-1185">Reference proteome</keyword>
<feature type="compositionally biased region" description="Basic and acidic residues" evidence="6">
    <location>
        <begin position="104"/>
        <end position="114"/>
    </location>
</feature>
<keyword evidence="3" id="KW-0805">Transcription regulation</keyword>
<protein>
    <recommendedName>
        <fullName evidence="7">Zn(2)-C6 fungal-type domain-containing protein</fullName>
    </recommendedName>
</protein>
<feature type="compositionally biased region" description="Polar residues" evidence="6">
    <location>
        <begin position="49"/>
        <end position="59"/>
    </location>
</feature>
<feature type="compositionally biased region" description="Basic and acidic residues" evidence="6">
    <location>
        <begin position="345"/>
        <end position="358"/>
    </location>
</feature>
<evidence type="ECO:0000256" key="4">
    <source>
        <dbReference type="ARBA" id="ARBA00023163"/>
    </source>
</evidence>
<dbReference type="PANTHER" id="PTHR47338:SF11">
    <property type="entry name" value="ZN(II)2CYS6 TRANSCRIPTION FACTOR (EUROFUNG)"/>
    <property type="match status" value="1"/>
</dbReference>
<dbReference type="Pfam" id="PF00172">
    <property type="entry name" value="Zn_clus"/>
    <property type="match status" value="1"/>
</dbReference>
<dbReference type="GO" id="GO:0005634">
    <property type="term" value="C:nucleus"/>
    <property type="evidence" value="ECO:0007669"/>
    <property type="project" value="UniProtKB-SubCell"/>
</dbReference>
<dbReference type="CDD" id="cd12148">
    <property type="entry name" value="fungal_TF_MHR"/>
    <property type="match status" value="1"/>
</dbReference>
<keyword evidence="2" id="KW-0479">Metal-binding</keyword>
<dbReference type="SUPFAM" id="SSF57701">
    <property type="entry name" value="Zn2/Cys6 DNA-binding domain"/>
    <property type="match status" value="1"/>
</dbReference>
<organism evidence="8 9">
    <name type="scientific">Trematosphaeria pertusa</name>
    <dbReference type="NCBI Taxonomy" id="390896"/>
    <lineage>
        <taxon>Eukaryota</taxon>
        <taxon>Fungi</taxon>
        <taxon>Dikarya</taxon>
        <taxon>Ascomycota</taxon>
        <taxon>Pezizomycotina</taxon>
        <taxon>Dothideomycetes</taxon>
        <taxon>Pleosporomycetidae</taxon>
        <taxon>Pleosporales</taxon>
        <taxon>Massarineae</taxon>
        <taxon>Trematosphaeriaceae</taxon>
        <taxon>Trematosphaeria</taxon>
    </lineage>
</organism>
<dbReference type="Gene3D" id="4.10.240.10">
    <property type="entry name" value="Zn(2)-C6 fungal-type DNA-binding domain"/>
    <property type="match status" value="1"/>
</dbReference>
<dbReference type="CDD" id="cd00067">
    <property type="entry name" value="GAL4"/>
    <property type="match status" value="1"/>
</dbReference>
<feature type="compositionally biased region" description="Pro residues" evidence="6">
    <location>
        <begin position="8"/>
        <end position="17"/>
    </location>
</feature>
<comment type="subcellular location">
    <subcellularLocation>
        <location evidence="1">Nucleus</location>
    </subcellularLocation>
</comment>
<dbReference type="Pfam" id="PF04082">
    <property type="entry name" value="Fungal_trans"/>
    <property type="match status" value="1"/>
</dbReference>
<dbReference type="InterPro" id="IPR001138">
    <property type="entry name" value="Zn2Cys6_DnaBD"/>
</dbReference>
<dbReference type="GO" id="GO:0006351">
    <property type="term" value="P:DNA-templated transcription"/>
    <property type="evidence" value="ECO:0007669"/>
    <property type="project" value="InterPro"/>
</dbReference>
<dbReference type="OrthoDB" id="5426798at2759"/>
<evidence type="ECO:0000256" key="3">
    <source>
        <dbReference type="ARBA" id="ARBA00023015"/>
    </source>
</evidence>
<dbReference type="GO" id="GO:0000981">
    <property type="term" value="F:DNA-binding transcription factor activity, RNA polymerase II-specific"/>
    <property type="evidence" value="ECO:0007669"/>
    <property type="project" value="InterPro"/>
</dbReference>
<dbReference type="GeneID" id="54577265"/>
<feature type="region of interest" description="Disordered" evidence="6">
    <location>
        <begin position="310"/>
        <end position="411"/>
    </location>
</feature>
<sequence>MNRLPSIPSRPAPPPPYTSYSPYQRPEVAPSRPEIVPASQHHRPRDSDGGQNHAQQLPSLRTLLEPEFLDNKLSDPPSRTGGARFARGSSVRYGSSSPTLKRRHDFESYSHENPESNAIASRPPPVHRHAHYPAPTDSQLATFSTTDSTPGSRQPEYSRHAGLVRPAHNEVASKPFRAPSTTSAMSTSSDPLGTLPSQPPYEDPMDIVKPVRRRTEGSSRAPVRASRCVGQREIPGEGLCYIYEDGTYCRAVIDGERVNPSWGITKAGKPRKRLAQACLTCREKKIKCEPGYPKCHQCAKSQRACRGGLNQPSMSNASGETSPSSSSGLFKNPSAELVSPVAGPEKPKALEELRESPRTVEAWNAGSPFKPRNFRPNSVATSRDMSVHSLDSDWSGSVNNQDPDDPRRGSLQDQLALQWEQDPFETDARLTMHLLDLYFLHAGRATYGMFPRRPFLTWVETNREKSQDHLMLLYSVLAMGSVFSADPDKRNIGKRFAAVAAYGTEKRFGKFTLQLCQSRLMLALYNFARGKSQEAWDFCGAGLRALSALKLNTEEGVRELPDTAADLDYGFDRRTLEECCRRTFWSGFLMDVSSTAFTATTTLDLMLQQRYNGFCGGTLCVINIEDTFLHLPCQENLYEASSPCDTPFFDFDILSRQATPGPPLGHMAYLTLISAIWGDVLTFTSRAVHRPEAGYERHYETFYEKTYERLDAWHAMLPANLRNTPQNLDNSIVEGFAGTFISLHALYHTTVIRLNRHARVRALPLEKIGRNIDHAFRNASHFVSMMHSLAAANRQGRLPPNASADFLFSTPFPGYALMLSVDVLSSAGTVSMLPNLIETLGTTLSCLDELANFWASARAQQKAVSIRVQQLTDLAVQEEQGVRNGTYGQFWKLPDSLEIAFGNEDVVYKANEQVLFEVVGGLTSR</sequence>
<feature type="compositionally biased region" description="Low complexity" evidence="6">
    <location>
        <begin position="180"/>
        <end position="189"/>
    </location>
</feature>
<feature type="compositionally biased region" description="Polar residues" evidence="6">
    <location>
        <begin position="375"/>
        <end position="384"/>
    </location>
</feature>
<dbReference type="PROSITE" id="PS50048">
    <property type="entry name" value="ZN2_CY6_FUNGAL_2"/>
    <property type="match status" value="1"/>
</dbReference>
<dbReference type="AlphaFoldDB" id="A0A6A6I651"/>
<dbReference type="EMBL" id="ML987199">
    <property type="protein sequence ID" value="KAF2246024.1"/>
    <property type="molecule type" value="Genomic_DNA"/>
</dbReference>
<accession>A0A6A6I651</accession>
<feature type="region of interest" description="Disordered" evidence="6">
    <location>
        <begin position="1"/>
        <end position="205"/>
    </location>
</feature>
<evidence type="ECO:0000313" key="9">
    <source>
        <dbReference type="Proteomes" id="UP000800094"/>
    </source>
</evidence>
<evidence type="ECO:0000313" key="8">
    <source>
        <dbReference type="EMBL" id="KAF2246024.1"/>
    </source>
</evidence>
<feature type="compositionally biased region" description="Polar residues" evidence="6">
    <location>
        <begin position="136"/>
        <end position="152"/>
    </location>
</feature>